<reference evidence="2" key="2">
    <citation type="submission" date="2020-05" db="UniProtKB">
        <authorList>
            <consortium name="EnsemblMetazoa"/>
        </authorList>
    </citation>
    <scope>IDENTIFICATION</scope>
    <source>
        <strain evidence="2">Ngousso</strain>
    </source>
</reference>
<dbReference type="AlphaFoldDB" id="A0A6E8WCM5"/>
<evidence type="ECO:0000313" key="2">
    <source>
        <dbReference type="EnsemblMetazoa" id="ACON029345-PA"/>
    </source>
</evidence>
<reference key="1">
    <citation type="journal article" date="2019" name="Genes (Basel)">
        <title>A High-Quality De novo Genome Assembly from a Single Mosquito Using PacBio Sequencing.</title>
        <authorList>
            <person name="Kingan S.B."/>
            <person name="Heaton H."/>
            <person name="Cudini J."/>
            <person name="Lambert C.C."/>
            <person name="Baybayan P."/>
            <person name="Galvin B.D."/>
            <person name="Durbin R."/>
            <person name="Korlach J."/>
            <person name="Lawniczak M.K.N."/>
        </authorList>
    </citation>
    <scope>NUCLEOTIDE SEQUENCE [LARGE SCALE GENOMIC DNA]</scope>
    <source>
        <strain>Mali-NIH</strain>
    </source>
</reference>
<name>A0A6E8WCM5_ANOCL</name>
<sequence>MRFTRTDTKMDTKPAPKKQKKEQLEVKVLDEGLTPSTGPSSVPSPQRVPSPQPGRSGYPASPRPNIAPNVTARATKRRRLIVSRALHEELMESLRAFQSATTEMLNRLKRPTDPVDAELSGMGHVIRNWSPERRRRCLIRMQRIVIEEEVDHFEKNFGRKIGEVKKVT</sequence>
<proteinExistence type="predicted"/>
<protein>
    <submittedName>
        <fullName evidence="2">BAG domain-containing protein</fullName>
    </submittedName>
</protein>
<evidence type="ECO:0000256" key="1">
    <source>
        <dbReference type="SAM" id="MobiDB-lite"/>
    </source>
</evidence>
<feature type="compositionally biased region" description="Basic and acidic residues" evidence="1">
    <location>
        <begin position="1"/>
        <end position="14"/>
    </location>
</feature>
<evidence type="ECO:0000313" key="3">
    <source>
        <dbReference type="Proteomes" id="UP001105220"/>
    </source>
</evidence>
<dbReference type="VEuPathDB" id="VectorBase:ACON029345"/>
<feature type="compositionally biased region" description="Basic and acidic residues" evidence="1">
    <location>
        <begin position="21"/>
        <end position="30"/>
    </location>
</feature>
<dbReference type="EnsemblMetazoa" id="ACON029345-RA">
    <property type="protein sequence ID" value="ACON029345-PA"/>
    <property type="gene ID" value="ACON029345"/>
</dbReference>
<dbReference type="Proteomes" id="UP001105220">
    <property type="component" value="Unplaced"/>
</dbReference>
<feature type="region of interest" description="Disordered" evidence="1">
    <location>
        <begin position="1"/>
        <end position="72"/>
    </location>
</feature>
<accession>A0A6E8WCM5</accession>
<feature type="compositionally biased region" description="Low complexity" evidence="1">
    <location>
        <begin position="34"/>
        <end position="45"/>
    </location>
</feature>
<keyword evidence="3" id="KW-1185">Reference proteome</keyword>
<organism evidence="2 3">
    <name type="scientific">Anopheles coluzzii</name>
    <name type="common">African malaria mosquito</name>
    <dbReference type="NCBI Taxonomy" id="1518534"/>
    <lineage>
        <taxon>Eukaryota</taxon>
        <taxon>Metazoa</taxon>
        <taxon>Ecdysozoa</taxon>
        <taxon>Arthropoda</taxon>
        <taxon>Hexapoda</taxon>
        <taxon>Insecta</taxon>
        <taxon>Pterygota</taxon>
        <taxon>Neoptera</taxon>
        <taxon>Endopterygota</taxon>
        <taxon>Diptera</taxon>
        <taxon>Nematocera</taxon>
        <taxon>Culicoidea</taxon>
        <taxon>Culicidae</taxon>
        <taxon>Anophelinae</taxon>
        <taxon>Anopheles</taxon>
    </lineage>
</organism>